<dbReference type="Proteomes" id="UP000050791">
    <property type="component" value="Unassembled WGS sequence"/>
</dbReference>
<accession>A0AA85BI52</accession>
<evidence type="ECO:0000313" key="2">
    <source>
        <dbReference type="WBParaSite" id="SMTH1_53750.1"/>
    </source>
</evidence>
<evidence type="ECO:0000313" key="1">
    <source>
        <dbReference type="Proteomes" id="UP000050791"/>
    </source>
</evidence>
<protein>
    <submittedName>
        <fullName evidence="2">Uncharacterized protein</fullName>
    </submittedName>
</protein>
<reference evidence="2" key="1">
    <citation type="submission" date="2023-11" db="UniProtKB">
        <authorList>
            <consortium name="WormBaseParasite"/>
        </authorList>
    </citation>
    <scope>IDENTIFICATION</scope>
</reference>
<dbReference type="AlphaFoldDB" id="A0AA85BI52"/>
<organism evidence="1 2">
    <name type="scientific">Schistosoma mattheei</name>
    <dbReference type="NCBI Taxonomy" id="31246"/>
    <lineage>
        <taxon>Eukaryota</taxon>
        <taxon>Metazoa</taxon>
        <taxon>Spiralia</taxon>
        <taxon>Lophotrochozoa</taxon>
        <taxon>Platyhelminthes</taxon>
        <taxon>Trematoda</taxon>
        <taxon>Digenea</taxon>
        <taxon>Strigeidida</taxon>
        <taxon>Schistosomatoidea</taxon>
        <taxon>Schistosomatidae</taxon>
        <taxon>Schistosoma</taxon>
    </lineage>
</organism>
<name>A0AA85BI52_9TREM</name>
<sequence>MDWREGHLINISEKENLGKRENHRGITLLSVPGEVSNSVAELDERISRCPASTS</sequence>
<proteinExistence type="predicted"/>
<dbReference type="WBParaSite" id="SMTH1_53750.1">
    <property type="protein sequence ID" value="SMTH1_53750.1"/>
    <property type="gene ID" value="SMTH1_53750"/>
</dbReference>